<organism evidence="2 3">
    <name type="scientific">Kitasatospora paracochleata</name>
    <dbReference type="NCBI Taxonomy" id="58354"/>
    <lineage>
        <taxon>Bacteria</taxon>
        <taxon>Bacillati</taxon>
        <taxon>Actinomycetota</taxon>
        <taxon>Actinomycetes</taxon>
        <taxon>Kitasatosporales</taxon>
        <taxon>Streptomycetaceae</taxon>
        <taxon>Kitasatospora</taxon>
    </lineage>
</organism>
<name>A0ABT1IVY8_9ACTN</name>
<reference evidence="2 3" key="1">
    <citation type="submission" date="2022-06" db="EMBL/GenBank/DDBJ databases">
        <title>Sequencing the genomes of 1000 actinobacteria strains.</title>
        <authorList>
            <person name="Klenk H.-P."/>
        </authorList>
    </citation>
    <scope>NUCLEOTIDE SEQUENCE [LARGE SCALE GENOMIC DNA]</scope>
    <source>
        <strain evidence="2 3">DSM 41656</strain>
    </source>
</reference>
<gene>
    <name evidence="2" type="ORF">FHR36_002434</name>
</gene>
<feature type="compositionally biased region" description="Pro residues" evidence="1">
    <location>
        <begin position="83"/>
        <end position="98"/>
    </location>
</feature>
<accession>A0ABT1IVY8</accession>
<protein>
    <submittedName>
        <fullName evidence="2">Uncharacterized protein</fullName>
    </submittedName>
</protein>
<feature type="region of interest" description="Disordered" evidence="1">
    <location>
        <begin position="131"/>
        <end position="151"/>
    </location>
</feature>
<evidence type="ECO:0000256" key="1">
    <source>
        <dbReference type="SAM" id="MobiDB-lite"/>
    </source>
</evidence>
<feature type="compositionally biased region" description="Low complexity" evidence="1">
    <location>
        <begin position="33"/>
        <end position="53"/>
    </location>
</feature>
<dbReference type="Proteomes" id="UP001206483">
    <property type="component" value="Unassembled WGS sequence"/>
</dbReference>
<feature type="region of interest" description="Disordered" evidence="1">
    <location>
        <begin position="67"/>
        <end position="107"/>
    </location>
</feature>
<dbReference type="EMBL" id="JAMZDX010000002">
    <property type="protein sequence ID" value="MCP2309310.1"/>
    <property type="molecule type" value="Genomic_DNA"/>
</dbReference>
<comment type="caution">
    <text evidence="2">The sequence shown here is derived from an EMBL/GenBank/DDBJ whole genome shotgun (WGS) entry which is preliminary data.</text>
</comment>
<evidence type="ECO:0000313" key="2">
    <source>
        <dbReference type="EMBL" id="MCP2309310.1"/>
    </source>
</evidence>
<feature type="compositionally biased region" description="Basic residues" evidence="1">
    <location>
        <begin position="131"/>
        <end position="144"/>
    </location>
</feature>
<keyword evidence="3" id="KW-1185">Reference proteome</keyword>
<evidence type="ECO:0000313" key="3">
    <source>
        <dbReference type="Proteomes" id="UP001206483"/>
    </source>
</evidence>
<feature type="region of interest" description="Disordered" evidence="1">
    <location>
        <begin position="28"/>
        <end position="53"/>
    </location>
</feature>
<proteinExistence type="predicted"/>
<sequence length="151" mass="16325">MSGREAFSHGLEGRAHSPALTVCRCVPQVRGPPARSSSTTSPVSASSHAVSAARRCARTSLDAAYCGRRGRPWSNSSPRTGTGPPPRLSPPTAPPPTRSAPCVLQPSATRVRMARTVWELSREGAWLFRIRSVRRSSNPRRRHGPAWQHSG</sequence>